<proteinExistence type="predicted"/>
<sequence length="1007" mass="105609">MSWCTAQQVAQLIAVARLRGDVDEATRKAADAQLMDVCANAVNAGDALVQVATEGSASPGLRMNAVLAAETLFTPKGWCEGAQFSDRSAVTQLLLQHQSSCAAAHPTSPLASKVDAGVLRCLALVVALDYPAAEWQQWVHDCAVAFTAGDAGARAALQAVVAESHRNHALWRLLANDVVAHLLDSAVAALPLRTAVTSVLLDLMRRRPRPAAEHEIPSATNCLLLSAVVREGVLAALLARVGEAAQLAGPSSDVFAADCTASFAVASRLIADAESAVVIFSCSAFFLVQLQGMPAERHSRAVLRELAEQLLECLLGVLQLYPDVAGRDVGAEGLLACLVGFMVRPDAPERSDAAQLSAELLEYFMDDEAVPVGCGSGDEASLAGAVLEMYLEHHSAQRPVAIAALNAMLRATPVMDGALAAAVALALRSVSRVYEASDSVVVDALDGAVQAELLSQVAQLLLCTSDPHARVMLIDALVHCFYRSHNEALCAQLTALLQQLYVSAAASADACDVCVRYACVYAAGRLLDELRLHDWCGRLLAPEWVHLCLQLLCDGDTFGVFSAASTLCTLLGVAPASAAQLAHHGAVWEQGLLQLCRHATVRGVAALLTLTLKHLAGLSSAVPHGDGALAVRSCHVTLEYCRSATPSRHLVLRSLVDFFAALARARLQQHGGRTAAADDAHCTNAFCALASALLTEEYGMEMAQDEPGCRAFATFAALHCTTTAPSQPSAEPTVAVSALVATLRHAVAQCYASQTISCVCGQLACILLPHPALLDGAATAVLHTLFQDGVDLGVGRRGVHYGGAAFLVSLLLLQCPHALALQSGGVGGVCGGASTAEHRAVLQRGFGWWVSLAPFMDAVQLRFFTAATGAVMEMLLSLPVDVQGGLGALADCRQYLLPSTHVKKLPPRPLSHGSIAQHLAVAWVDLQSRYGRTSKPQLLDKDLLPVLAALGGPYCSLCSPTISAGHAHGLLRESPADTIAAVLAYMEHVGWSDVVHVARQQVGAAGL</sequence>
<evidence type="ECO:0000313" key="2">
    <source>
        <dbReference type="Proteomes" id="UP001430356"/>
    </source>
</evidence>
<protein>
    <recommendedName>
        <fullName evidence="3">Exportin-1/Importin-beta-like domain-containing protein</fullName>
    </recommendedName>
</protein>
<dbReference type="InterPro" id="IPR016024">
    <property type="entry name" value="ARM-type_fold"/>
</dbReference>
<name>A0AAW0EYB0_9TRYP</name>
<keyword evidence="2" id="KW-1185">Reference proteome</keyword>
<dbReference type="AlphaFoldDB" id="A0AAW0EYB0"/>
<gene>
    <name evidence="1" type="ORF">NESM_000866500</name>
</gene>
<reference evidence="1 2" key="1">
    <citation type="journal article" date="2021" name="MBio">
        <title>A New Model Trypanosomatid, Novymonas esmeraldas: Genomic Perception of Its 'Candidatus Pandoraea novymonadis' Endosymbiont.</title>
        <authorList>
            <person name="Zakharova A."/>
            <person name="Saura A."/>
            <person name="Butenko A."/>
            <person name="Podesvova L."/>
            <person name="Warmusova S."/>
            <person name="Kostygov A.Y."/>
            <person name="Nenarokova A."/>
            <person name="Lukes J."/>
            <person name="Opperdoes F.R."/>
            <person name="Yurchenko V."/>
        </authorList>
    </citation>
    <scope>NUCLEOTIDE SEQUENCE [LARGE SCALE GENOMIC DNA]</scope>
    <source>
        <strain evidence="1 2">E262AT.01</strain>
    </source>
</reference>
<dbReference type="Proteomes" id="UP001430356">
    <property type="component" value="Unassembled WGS sequence"/>
</dbReference>
<organism evidence="1 2">
    <name type="scientific">Novymonas esmeraldas</name>
    <dbReference type="NCBI Taxonomy" id="1808958"/>
    <lineage>
        <taxon>Eukaryota</taxon>
        <taxon>Discoba</taxon>
        <taxon>Euglenozoa</taxon>
        <taxon>Kinetoplastea</taxon>
        <taxon>Metakinetoplastina</taxon>
        <taxon>Trypanosomatida</taxon>
        <taxon>Trypanosomatidae</taxon>
        <taxon>Novymonas</taxon>
    </lineage>
</organism>
<evidence type="ECO:0000313" key="1">
    <source>
        <dbReference type="EMBL" id="KAK7198988.1"/>
    </source>
</evidence>
<comment type="caution">
    <text evidence="1">The sequence shown here is derived from an EMBL/GenBank/DDBJ whole genome shotgun (WGS) entry which is preliminary data.</text>
</comment>
<dbReference type="EMBL" id="JAECZO010000196">
    <property type="protein sequence ID" value="KAK7198988.1"/>
    <property type="molecule type" value="Genomic_DNA"/>
</dbReference>
<dbReference type="SUPFAM" id="SSF48371">
    <property type="entry name" value="ARM repeat"/>
    <property type="match status" value="1"/>
</dbReference>
<evidence type="ECO:0008006" key="3">
    <source>
        <dbReference type="Google" id="ProtNLM"/>
    </source>
</evidence>
<accession>A0AAW0EYB0</accession>